<dbReference type="Pfam" id="PF12774">
    <property type="entry name" value="AAA_6"/>
    <property type="match status" value="1"/>
</dbReference>
<keyword evidence="15" id="KW-0206">Cytoskeleton</keyword>
<keyword evidence="13" id="KW-0969">Cilium</keyword>
<feature type="coiled-coil region" evidence="17">
    <location>
        <begin position="573"/>
        <end position="620"/>
    </location>
</feature>
<dbReference type="GO" id="GO:0005874">
    <property type="term" value="C:microtubule"/>
    <property type="evidence" value="ECO:0007669"/>
    <property type="project" value="UniProtKB-KW"/>
</dbReference>
<dbReference type="FunFam" id="1.20.920.20:FF:000006">
    <property type="entry name" value="Dynein, axonemal, heavy chain 6"/>
    <property type="match status" value="1"/>
</dbReference>
<evidence type="ECO:0000256" key="9">
    <source>
        <dbReference type="ARBA" id="ARBA00022840"/>
    </source>
</evidence>
<keyword evidence="16" id="KW-0966">Cell projection</keyword>
<proteinExistence type="inferred from homology"/>
<dbReference type="SUPFAM" id="SSF52540">
    <property type="entry name" value="P-loop containing nucleoside triphosphate hydrolases"/>
    <property type="match status" value="4"/>
</dbReference>
<keyword evidence="12 17" id="KW-0175">Coiled coil</keyword>
<dbReference type="Gene3D" id="6.10.140.1060">
    <property type="match status" value="1"/>
</dbReference>
<dbReference type="InterPro" id="IPR003593">
    <property type="entry name" value="AAA+_ATPase"/>
</dbReference>
<evidence type="ECO:0000259" key="18">
    <source>
        <dbReference type="SMART" id="SM00382"/>
    </source>
</evidence>
<dbReference type="Pfam" id="PF18198">
    <property type="entry name" value="AAA_lid_11"/>
    <property type="match status" value="1"/>
</dbReference>
<keyword evidence="9" id="KW-0067">ATP-binding</keyword>
<evidence type="ECO:0000256" key="16">
    <source>
        <dbReference type="ARBA" id="ARBA00023273"/>
    </source>
</evidence>
<protein>
    <recommendedName>
        <fullName evidence="18">AAA+ ATPase domain-containing protein</fullName>
    </recommendedName>
</protein>
<dbReference type="SMART" id="SM00382">
    <property type="entry name" value="AAA"/>
    <property type="match status" value="2"/>
</dbReference>
<evidence type="ECO:0000256" key="12">
    <source>
        <dbReference type="ARBA" id="ARBA00023054"/>
    </source>
</evidence>
<dbReference type="InterPro" id="IPR035699">
    <property type="entry name" value="AAA_6"/>
</dbReference>
<dbReference type="Gene3D" id="1.10.8.710">
    <property type="match status" value="1"/>
</dbReference>
<evidence type="ECO:0000256" key="14">
    <source>
        <dbReference type="ARBA" id="ARBA00023175"/>
    </source>
</evidence>
<keyword evidence="4" id="KW-0934">Plastid</keyword>
<keyword evidence="20" id="KW-1185">Reference proteome</keyword>
<evidence type="ECO:0000256" key="10">
    <source>
        <dbReference type="ARBA" id="ARBA00022846"/>
    </source>
</evidence>
<gene>
    <name evidence="19" type="ORF">KP509_29G018300</name>
</gene>
<dbReference type="Gene3D" id="1.20.1270.280">
    <property type="match status" value="1"/>
</dbReference>
<dbReference type="PANTHER" id="PTHR22878:SF68">
    <property type="entry name" value="DYNEIN HEAVY CHAIN 6, AXONEMAL-LIKE"/>
    <property type="match status" value="1"/>
</dbReference>
<dbReference type="Gene3D" id="3.10.490.20">
    <property type="match status" value="1"/>
</dbReference>
<evidence type="ECO:0000256" key="2">
    <source>
        <dbReference type="ARBA" id="ARBA00008887"/>
    </source>
</evidence>
<reference evidence="19" key="1">
    <citation type="submission" date="2021-08" db="EMBL/GenBank/DDBJ databases">
        <title>WGS assembly of Ceratopteris richardii.</title>
        <authorList>
            <person name="Marchant D.B."/>
            <person name="Chen G."/>
            <person name="Jenkins J."/>
            <person name="Shu S."/>
            <person name="Leebens-Mack J."/>
            <person name="Grimwood J."/>
            <person name="Schmutz J."/>
            <person name="Soltis P."/>
            <person name="Soltis D."/>
            <person name="Chen Z.-H."/>
        </authorList>
    </citation>
    <scope>NUCLEOTIDE SEQUENCE</scope>
    <source>
        <strain evidence="19">Whitten #5841</strain>
        <tissue evidence="19">Leaf</tissue>
    </source>
</reference>
<dbReference type="FunFam" id="3.40.50.300:FF:002141">
    <property type="entry name" value="Dynein heavy chain"/>
    <property type="match status" value="1"/>
</dbReference>
<dbReference type="FunFam" id="1.10.287.2620:FF:000001">
    <property type="entry name" value="Cytoplasmic dynein heavy chain 1"/>
    <property type="match status" value="1"/>
</dbReference>
<comment type="subcellular location">
    <subcellularLocation>
        <location evidence="1">Cytoplasm</location>
        <location evidence="1">Cytoskeleton</location>
        <location evidence="1">Flagellum axoneme</location>
    </subcellularLocation>
</comment>
<name>A0A8T2R7B4_CERRI</name>
<dbReference type="EMBL" id="CM035434">
    <property type="protein sequence ID" value="KAH7291475.1"/>
    <property type="molecule type" value="Genomic_DNA"/>
</dbReference>
<dbReference type="InterPro" id="IPR024743">
    <property type="entry name" value="Dynein_HC_stalk"/>
</dbReference>
<dbReference type="InterPro" id="IPR024317">
    <property type="entry name" value="Dynein_heavy_chain_D4_dom"/>
</dbReference>
<evidence type="ECO:0000256" key="15">
    <source>
        <dbReference type="ARBA" id="ARBA00023212"/>
    </source>
</evidence>
<dbReference type="InterPro" id="IPR041466">
    <property type="entry name" value="Dynein_AAA5_ext"/>
</dbReference>
<dbReference type="InterPro" id="IPR043157">
    <property type="entry name" value="Dynein_AAA1S"/>
</dbReference>
<dbReference type="FunFam" id="3.40.50.300:FF:003748">
    <property type="entry name" value="Dynein heavy chain 7"/>
    <property type="match status" value="1"/>
</dbReference>
<dbReference type="GO" id="GO:0005929">
    <property type="term" value="C:cilium"/>
    <property type="evidence" value="ECO:0007669"/>
    <property type="project" value="UniProtKB-ARBA"/>
</dbReference>
<keyword evidence="5" id="KW-0493">Microtubule</keyword>
<evidence type="ECO:0000256" key="5">
    <source>
        <dbReference type="ARBA" id="ARBA00022701"/>
    </source>
</evidence>
<dbReference type="InterPro" id="IPR041228">
    <property type="entry name" value="Dynein_C"/>
</dbReference>
<dbReference type="GO" id="GO:0030286">
    <property type="term" value="C:dynein complex"/>
    <property type="evidence" value="ECO:0007669"/>
    <property type="project" value="UniProtKB-KW"/>
</dbReference>
<dbReference type="Pfam" id="PF18199">
    <property type="entry name" value="Dynein_C"/>
    <property type="match status" value="1"/>
</dbReference>
<feature type="domain" description="AAA+ ATPase" evidence="18">
    <location>
        <begin position="708"/>
        <end position="854"/>
    </location>
</feature>
<dbReference type="OrthoDB" id="447173at2759"/>
<evidence type="ECO:0000256" key="17">
    <source>
        <dbReference type="SAM" id="Coils"/>
    </source>
</evidence>
<dbReference type="FunFam" id="1.20.140.100:FF:000004">
    <property type="entry name" value="Dynein axonemal heavy chain 6"/>
    <property type="match status" value="1"/>
</dbReference>
<keyword evidence="8" id="KW-0970">Cilium biogenesis/degradation</keyword>
<dbReference type="FunFam" id="3.40.50.300:FF:001145">
    <property type="entry name" value="Putative dynein heavy chain"/>
    <property type="match status" value="1"/>
</dbReference>
<dbReference type="OMA" id="VESFDWQ"/>
<dbReference type="Gene3D" id="1.10.472.130">
    <property type="match status" value="1"/>
</dbReference>
<dbReference type="Gene3D" id="1.20.58.1120">
    <property type="match status" value="1"/>
</dbReference>
<dbReference type="InterPro" id="IPR042228">
    <property type="entry name" value="Dynein_linker_3"/>
</dbReference>
<accession>A0A8T2R7B4</accession>
<dbReference type="FunFam" id="1.10.8.720:FF:000001">
    <property type="entry name" value="dynein heavy chain 7, axonemal"/>
    <property type="match status" value="1"/>
</dbReference>
<dbReference type="FunFam" id="1.20.1270.280:FF:000001">
    <property type="entry name" value="dynein heavy chain 7, axonemal"/>
    <property type="match status" value="1"/>
</dbReference>
<evidence type="ECO:0000256" key="8">
    <source>
        <dbReference type="ARBA" id="ARBA00022794"/>
    </source>
</evidence>
<dbReference type="InterPro" id="IPR035706">
    <property type="entry name" value="AAA_9"/>
</dbReference>
<dbReference type="InterPro" id="IPR042219">
    <property type="entry name" value="AAA_lid_11_sf"/>
</dbReference>
<keyword evidence="10" id="KW-0282">Flagellum</keyword>
<dbReference type="InterPro" id="IPR042222">
    <property type="entry name" value="Dynein_2_N"/>
</dbReference>
<dbReference type="GO" id="GO:0008569">
    <property type="term" value="F:minus-end-directed microtubule motor activity"/>
    <property type="evidence" value="ECO:0007669"/>
    <property type="project" value="InterPro"/>
</dbReference>
<dbReference type="FunFam" id="1.10.8.710:FF:000004">
    <property type="entry name" value="Dynein axonemal heavy chain 6"/>
    <property type="match status" value="1"/>
</dbReference>
<dbReference type="GO" id="GO:0051959">
    <property type="term" value="F:dynein light intermediate chain binding"/>
    <property type="evidence" value="ECO:0007669"/>
    <property type="project" value="InterPro"/>
</dbReference>
<feature type="coiled-coil region" evidence="17">
    <location>
        <begin position="1981"/>
        <end position="2011"/>
    </location>
</feature>
<dbReference type="Pfam" id="PF12777">
    <property type="entry name" value="MT"/>
    <property type="match status" value="1"/>
</dbReference>
<dbReference type="Pfam" id="PF03028">
    <property type="entry name" value="Dynein_heavy"/>
    <property type="match status" value="1"/>
</dbReference>
<evidence type="ECO:0000256" key="4">
    <source>
        <dbReference type="ARBA" id="ARBA00022528"/>
    </source>
</evidence>
<dbReference type="InterPro" id="IPR013602">
    <property type="entry name" value="Dynein_heavy_linker"/>
</dbReference>
<organism evidence="19 20">
    <name type="scientific">Ceratopteris richardii</name>
    <name type="common">Triangle waterfern</name>
    <dbReference type="NCBI Taxonomy" id="49495"/>
    <lineage>
        <taxon>Eukaryota</taxon>
        <taxon>Viridiplantae</taxon>
        <taxon>Streptophyta</taxon>
        <taxon>Embryophyta</taxon>
        <taxon>Tracheophyta</taxon>
        <taxon>Polypodiopsida</taxon>
        <taxon>Polypodiidae</taxon>
        <taxon>Polypodiales</taxon>
        <taxon>Pteridineae</taxon>
        <taxon>Pteridaceae</taxon>
        <taxon>Parkerioideae</taxon>
        <taxon>Ceratopteris</taxon>
    </lineage>
</organism>
<dbReference type="InterPro" id="IPR054354">
    <property type="entry name" value="DYNC2H1-like_lid"/>
</dbReference>
<dbReference type="Proteomes" id="UP000825935">
    <property type="component" value="Chromosome 29"/>
</dbReference>
<dbReference type="Gene3D" id="3.40.50.300">
    <property type="entry name" value="P-loop containing nucleotide triphosphate hydrolases"/>
    <property type="match status" value="5"/>
</dbReference>
<evidence type="ECO:0000313" key="19">
    <source>
        <dbReference type="EMBL" id="KAH7291475.1"/>
    </source>
</evidence>
<dbReference type="GO" id="GO:0045505">
    <property type="term" value="F:dynein intermediate chain binding"/>
    <property type="evidence" value="ECO:0007669"/>
    <property type="project" value="InterPro"/>
</dbReference>
<feature type="domain" description="AAA+ ATPase" evidence="18">
    <location>
        <begin position="1339"/>
        <end position="1488"/>
    </location>
</feature>
<comment type="similarity">
    <text evidence="2">Belongs to the dynein heavy chain family.</text>
</comment>
<keyword evidence="7" id="KW-0547">Nucleotide-binding</keyword>
<evidence type="ECO:0000256" key="6">
    <source>
        <dbReference type="ARBA" id="ARBA00022737"/>
    </source>
</evidence>
<dbReference type="FunFam" id="3.20.180.20:FF:000003">
    <property type="entry name" value="Dynein heavy chain 12, axonemal"/>
    <property type="match status" value="1"/>
</dbReference>
<keyword evidence="4" id="KW-0150">Chloroplast</keyword>
<evidence type="ECO:0000256" key="3">
    <source>
        <dbReference type="ARBA" id="ARBA00022490"/>
    </source>
</evidence>
<evidence type="ECO:0000256" key="1">
    <source>
        <dbReference type="ARBA" id="ARBA00004611"/>
    </source>
</evidence>
<dbReference type="FunFam" id="3.40.50.300:FF:000362">
    <property type="entry name" value="Dynein, axonemal, heavy chain 6"/>
    <property type="match status" value="1"/>
</dbReference>
<dbReference type="EMBL" id="CM035434">
    <property type="protein sequence ID" value="KAH7291474.1"/>
    <property type="molecule type" value="Genomic_DNA"/>
</dbReference>
<dbReference type="PANTHER" id="PTHR22878">
    <property type="entry name" value="DYNEIN HEAVY CHAIN 6, AXONEMAL-LIKE-RELATED"/>
    <property type="match status" value="1"/>
</dbReference>
<dbReference type="Pfam" id="PF08393">
    <property type="entry name" value="DHC_N2"/>
    <property type="match status" value="1"/>
</dbReference>
<dbReference type="Pfam" id="PF12775">
    <property type="entry name" value="AAA_7"/>
    <property type="match status" value="1"/>
</dbReference>
<dbReference type="InterPro" id="IPR041658">
    <property type="entry name" value="AAA_lid_11"/>
</dbReference>
<dbReference type="FunFam" id="1.10.8.1220:FF:000001">
    <property type="entry name" value="Dynein axonemal heavy chain 5"/>
    <property type="match status" value="1"/>
</dbReference>
<dbReference type="Gene3D" id="1.10.8.720">
    <property type="entry name" value="Region D6 of dynein motor"/>
    <property type="match status" value="1"/>
</dbReference>
<feature type="coiled-coil region" evidence="17">
    <location>
        <begin position="2152"/>
        <end position="2203"/>
    </location>
</feature>
<dbReference type="Gene3D" id="3.20.180.20">
    <property type="entry name" value="Dynein heavy chain, N-terminal domain 2"/>
    <property type="match status" value="1"/>
</dbReference>
<dbReference type="Pfam" id="PF22597">
    <property type="entry name" value="DYN_lid"/>
    <property type="match status" value="1"/>
</dbReference>
<dbReference type="Gene3D" id="1.10.287.2620">
    <property type="match status" value="1"/>
</dbReference>
<evidence type="ECO:0000256" key="13">
    <source>
        <dbReference type="ARBA" id="ARBA00023069"/>
    </source>
</evidence>
<dbReference type="FunFam" id="1.20.920.30:FF:000005">
    <property type="entry name" value="Dynein, axonemal, heavy chain 2"/>
    <property type="match status" value="1"/>
</dbReference>
<keyword evidence="6" id="KW-0677">Repeat</keyword>
<dbReference type="Gene3D" id="1.10.8.1220">
    <property type="match status" value="1"/>
</dbReference>
<evidence type="ECO:0000313" key="20">
    <source>
        <dbReference type="Proteomes" id="UP000825935"/>
    </source>
</evidence>
<dbReference type="GO" id="GO:0005524">
    <property type="term" value="F:ATP binding"/>
    <property type="evidence" value="ECO:0007669"/>
    <property type="project" value="UniProtKB-KW"/>
</dbReference>
<dbReference type="FunFam" id="1.20.58.1120:FF:000007">
    <property type="entry name" value="Dynein heavy chain 4"/>
    <property type="match status" value="1"/>
</dbReference>
<dbReference type="InterPro" id="IPR004273">
    <property type="entry name" value="Dynein_heavy_D6_P-loop"/>
</dbReference>
<dbReference type="GO" id="GO:0003341">
    <property type="term" value="P:cilium movement"/>
    <property type="evidence" value="ECO:0007669"/>
    <property type="project" value="UniProtKB-ARBA"/>
</dbReference>
<keyword evidence="3" id="KW-0963">Cytoplasm</keyword>
<dbReference type="InterPro" id="IPR026983">
    <property type="entry name" value="DHC"/>
</dbReference>
<dbReference type="FunFam" id="3.40.50.300:FF:000063">
    <property type="entry name" value="dynein heavy chain 6, axonemal"/>
    <property type="match status" value="1"/>
</dbReference>
<dbReference type="Gene3D" id="1.20.920.30">
    <property type="match status" value="1"/>
</dbReference>
<keyword evidence="11" id="KW-0243">Dynein</keyword>
<dbReference type="FunFam" id="3.10.490.20:FF:000005">
    <property type="entry name" value="Dynein axonemal heavy chain 6"/>
    <property type="match status" value="1"/>
</dbReference>
<dbReference type="Pfam" id="PF12781">
    <property type="entry name" value="AAA_9"/>
    <property type="match status" value="1"/>
</dbReference>
<sequence>MQDRMDALEDQFIIIKEYISLMQEYQIPVPEIESTSYQMMGADFNSCKDAMITAEESKVENVKIFSADLLKQLDQLKTEVALIRQRACHDMILDENSDMQEVLQYVKTLSKDMEIQKNNFQRIQKYQLVFQMEETRFDELKDVYEEVEMKKALWCALEDLMHKRISWVDTHFEKLAIDVIEEVVQRYGKLAVKIERGLLPNKVVIRLRKMVDEFKLTLPVIQNLRNKALKERHWKKIEAEIGQKLERNASFTLGKLLDLKVMEHKSGIISISNEATQEAALEELLQTLQDKWTTIDFIIKGYKEIKDVYVLGSVDDVVAALDDSMVTMSTITSSRYVAGIRTEVEKVENQLKHFGRVLDEWLECQKQWMYLECIFCAPDIQRQLPNESKAFNAVDKQFKDIMKRVHDRPNALQAGLTHGWLETFQKSNETLEMIQKNLEDYLETKRMAFPRFYFLSNDELLEILAQTRNVQAVQPHMSKCFDGIRRLDFGDDPRSIDIFAMISSEGEKVQLGKNLKARGNVENWLTSVEQNMISSLRRLSKAAYVDYVKRPRRDWVLKHPAQIVLMISQVHWCQNVESALENEKEENREVLLSAYKDLCIKQLEDLSALVRKDLHALERRILTTLITIDVHARDIVEDLIRDKVQKTTEFGWQMQLRYYWDDNAENAIIRQTNARFVYGYEYLGAQPRLVITPLTDRCYMTLTGALHLKLGGAPAGPAGTGKTETTKDLAKALGVQCVVFNCGENLDYKFMGKFFAGLAQCGAWACFDEFNRIDIEVLSVVAQQLLTVQNALKSNMSRFNFEGREIKLLPTCGVFITMNPGYAGRTELPDNLKVLFRPVSMMIPDYALVAEVMLFSEGFANAKILSRKMVKLYKLASEQLSQQDHYDFGMRAVKSVLVMAGSLKRSNPDLNEDIVLIRAFKDSNVPKFLSQDVGLFMAIIADLFPGATIPAQDYGILQTAVEECLVEAGLQPVPEFIIKIIQLYETMNVRFGVMEVGPTGGGKTTCYQILQAAMTKLRLAGNSNPAYQVTHTYVLNPKCIKMGELYGEYNMLTNEWTDGLASTIIRQCVADTTLDRKWVIFDGPVDAIWIENMNTVLDDNCVLCLPNGERIKLNPVTMRMLFEVQDLAVASPATVSRCGMVYVPPEDLGWRPYVKTWLQKKLATLISSAGPENSAAIISYVWNMFETYVDSGLKFLRHQCKENILSVNVNILTTLCYYFEALCQPCREVSFQQDIELLLPVLNKIFSFSYVWSLGGNINRLSQEKFDTFIRKELEIIATFPSSDTVYEYFFNPKDQTFTPWEELVPGFTFTPGAPFFTLMVPTVDSTRLSFLLEICLEVQRSILFQGVSGVGKSAIVLDLLKRLQETKNVVPIVLNFSAQTTSLATQEAIEGKLEKKRKTKLGAPVGKSIACFIDDVNMPAKERYGAQPPVELLRQLQDFHGFYDRKLLFWKDIEDTTLLAACAPPGGGRNEVTPRFFRHFSMVCVQPPSEQCLRTIFGGIFGGFLQLFPSECKTFQKPVVESTIEVYMRISQELLPTPAKSHYTFNLRDVSKVFQGMLMVKPLDCGTKKALRSLWIHECLRVFHDRLINNDDRIYFKMMLHELLRRGFEESGTFEEVFTKTILFADYLRPGYSIEDRRYEQVVDEAKLPQLFNDYLEDYNMNTTSIMKLVFFKDAIEHISRLSRILRQPRGNAMLIGVGGSGKQSLTRFACFIGENKCFQIELRKGYNMVDFREDLKKLYKIAGVEGIPVTFLLTDTQIINEGFVEDINNLLNSGEVPGLFTSDEKDRVGGEMREYVNKLGLPETKDVLYNSFINRARDNLHVVLCMSPIGDSLRARCRQFPSLINCCTIDWFDEWPEEALLSVSNYFLANAELPSKEIQEKLAKICVYIHVSVSQMAEKFCQELRRKYYITPKSYLDCVNLYIQLLSEKRQELSMAQDRFLNGLNKLKETNILIESMKVDLSKLQPVLAEKAAEADKLVRQVTNDQEAAQKVKDAVEKEEADVKKQAAETQLIKDDAQKDLDAAMPALNAAVEALNSLNKNDITEIKSFAKPPPLVQMVMEAVCVLLGEKPDWDTSKKIMGDVSFIKRLLEYNKDGINQTIQKKLTKYIEDPSFTPEIVQKQSNAATSLCMWVRAMDVYGKVARVVAPKKEALKQAEDALKQAAEKLLSKQKQLSEVEAQVELLKRNLDATQAEQARLVEQATLTENRLIRAEKLTAALGDESVRWKETADAIGAQSHLLIGDVFLCAACISYYGAFSGPYRTALVTSWVNKFQEETIPVSDNYSLRVILSTPVEVRQWNIWGLPTDDVSVDNGILVTRGRRWPLMIDPQEQANKWVKAMEAKNGLRVVKLSDSNLLRTIESSIRIGNPVLLEDIGDTLDPALEPVLQKQVFQKNGQYMIRLGDTDVDYDPSFRLYMTTKLSNPHYMPDVCIKVTLVNFTVTMKGLEDQLLGDVVRKERADLEEQNDRLVVSISSDKKQLKDLEDKILKLLKESQGNILDDEILINTLNNSKLTSSVIQARVKQAEITEKEITAAREQYRIVATRGSILYFVISDLALIDSMYQYSLTFFCQLFNHCIDVSEKTDELDARLTILINCITEFLYLNVSRGLFEEHKLTFSLLICTSIMRAAGKIRESEWSFLLRNSTGSGSKQGRPPNPAPKWIPDTTWQAACSLEEISKDTFSGLTKDIAGNLRGWKSFMETAEPYNSLLPNEWDQKLESFQRLLLLKCLREEKFVYACEVFIKDNLGAKFVGSIPLQLEEVFKDTSNTTPIIFILSTGADPTGILQRFGERVDRKPGEKLHIISLGQGQGPIAEMLVSKSRKTGDWVCLQNCHLASSWMQTMERIIERFLPEASEIHPEFRLWLTSFPCKEFPVPVLQNGIKITNEPPKGVRANLLQSYANYSDEILESCTKKGPWKKLVFAITFFHAVLQERRKFGPLGWNVRYDFNNSDLDCALQTLRMFLQEQPEIPWPALLYVTGEITYGGRVIDDLDRRCLMSILRRFYNPDVLSDTYCFTPSKTYTSQPEGRYISYVDYIRSLPTVEGPHVFGMHENANLTFQLNESSKILSTVASIQPRETSGGGGKSSDQIVAEVAEDIMKGLPEPLIDIDGNSTSSLGPDGQISPLAVVLLQECDRFNRLLSVMRSTLNELQRAIKGLVVMSSELENMFMSFLHNQVPTLWTAVAYPSLKPLASWVKDFHKRINFMRSWIKNGQPKCFWLPGFFFPQGFMTGTLQLHARKYQIPIDTLNFGFQVLDVESEEDITSSPNDGIYVSGLYLDGARWDKDNRCLSEAFPGEMYSQLPVIHFIPVVNYKPPPDEYQCPLYKTHVRAGTLTTTGASSNFVLNVSLKIHPRTNPDFWILQGAALLCQIGN</sequence>
<dbReference type="EMBL" id="CM035434">
    <property type="protein sequence ID" value="KAH7291473.1"/>
    <property type="molecule type" value="Genomic_DNA"/>
</dbReference>
<keyword evidence="14" id="KW-0505">Motor protein</keyword>
<dbReference type="GO" id="GO:0060271">
    <property type="term" value="P:cilium assembly"/>
    <property type="evidence" value="ECO:0007669"/>
    <property type="project" value="UniProtKB-ARBA"/>
</dbReference>
<dbReference type="InterPro" id="IPR027417">
    <property type="entry name" value="P-loop_NTPase"/>
</dbReference>
<dbReference type="Pfam" id="PF12780">
    <property type="entry name" value="AAA_8"/>
    <property type="match status" value="1"/>
</dbReference>
<evidence type="ECO:0000256" key="11">
    <source>
        <dbReference type="ARBA" id="ARBA00023017"/>
    </source>
</evidence>
<comment type="caution">
    <text evidence="19">The sequence shown here is derived from an EMBL/GenBank/DDBJ whole genome shotgun (WGS) entry which is preliminary data.</text>
</comment>
<dbReference type="Pfam" id="PF17852">
    <property type="entry name" value="Dynein_AAA_lid"/>
    <property type="match status" value="1"/>
</dbReference>
<evidence type="ECO:0000256" key="7">
    <source>
        <dbReference type="ARBA" id="ARBA00022741"/>
    </source>
</evidence>
<dbReference type="Gene3D" id="1.20.140.100">
    <property type="entry name" value="Dynein heavy chain, N-terminal domain 2"/>
    <property type="match status" value="1"/>
</dbReference>
<dbReference type="Gene3D" id="1.20.920.20">
    <property type="match status" value="1"/>
</dbReference>
<dbReference type="InterPro" id="IPR043160">
    <property type="entry name" value="Dynein_C_barrel"/>
</dbReference>